<dbReference type="STRING" id="1137799.GZ78_27255"/>
<comment type="caution">
    <text evidence="1">The sequence shown here is derived from an EMBL/GenBank/DDBJ whole genome shotgun (WGS) entry which is preliminary data.</text>
</comment>
<dbReference type="AlphaFoldDB" id="A0A081N129"/>
<gene>
    <name evidence="1" type="ORF">GZ78_27255</name>
</gene>
<evidence type="ECO:0000313" key="2">
    <source>
        <dbReference type="Proteomes" id="UP000028073"/>
    </source>
</evidence>
<dbReference type="EMBL" id="JOKH01000010">
    <property type="protein sequence ID" value="KEQ12152.1"/>
    <property type="molecule type" value="Genomic_DNA"/>
</dbReference>
<dbReference type="Proteomes" id="UP000028073">
    <property type="component" value="Unassembled WGS sequence"/>
</dbReference>
<accession>A0A081N129</accession>
<organism evidence="1 2">
    <name type="scientific">Endozoicomonas numazuensis</name>
    <dbReference type="NCBI Taxonomy" id="1137799"/>
    <lineage>
        <taxon>Bacteria</taxon>
        <taxon>Pseudomonadati</taxon>
        <taxon>Pseudomonadota</taxon>
        <taxon>Gammaproteobacteria</taxon>
        <taxon>Oceanospirillales</taxon>
        <taxon>Endozoicomonadaceae</taxon>
        <taxon>Endozoicomonas</taxon>
    </lineage>
</organism>
<reference evidence="1 2" key="1">
    <citation type="submission" date="2014-06" db="EMBL/GenBank/DDBJ databases">
        <title>Whole Genome Sequences of Three Symbiotic Endozoicomonas Bacteria.</title>
        <authorList>
            <person name="Neave M.J."/>
            <person name="Apprill A."/>
            <person name="Voolstra C.R."/>
        </authorList>
    </citation>
    <scope>NUCLEOTIDE SEQUENCE [LARGE SCALE GENOMIC DNA]</scope>
    <source>
        <strain evidence="1 2">DSM 25634</strain>
    </source>
</reference>
<evidence type="ECO:0000313" key="1">
    <source>
        <dbReference type="EMBL" id="KEQ12152.1"/>
    </source>
</evidence>
<sequence length="65" mass="7780">MHENVFKRKEIWVVDLRVLKILNTYTVVKEVNNVLLIQWEESAFIKPTFKLLMNDLSHKSLIQLL</sequence>
<proteinExistence type="predicted"/>
<keyword evidence="2" id="KW-1185">Reference proteome</keyword>
<protein>
    <submittedName>
        <fullName evidence="1">Uncharacterized protein</fullName>
    </submittedName>
</protein>
<name>A0A081N129_9GAMM</name>